<keyword evidence="1 8" id="KW-0132">Cell division</keyword>
<evidence type="ECO:0000259" key="10">
    <source>
        <dbReference type="PROSITE" id="PS51123"/>
    </source>
</evidence>
<dbReference type="PANTHER" id="PTHR30329:SF21">
    <property type="entry name" value="LIPOPROTEIN YIAD-RELATED"/>
    <property type="match status" value="1"/>
</dbReference>
<dbReference type="HAMAP" id="MF_02204">
    <property type="entry name" value="Pal"/>
    <property type="match status" value="1"/>
</dbReference>
<accession>A0ABQ1KPH1</accession>
<dbReference type="RefSeq" id="WP_188749928.1">
    <property type="nucleotide sequence ID" value="NZ_BMIJ01000006.1"/>
</dbReference>
<keyword evidence="5 8" id="KW-0998">Cell outer membrane</keyword>
<protein>
    <recommendedName>
        <fullName evidence="8">Peptidoglycan-associated lipoprotein</fullName>
        <shortName evidence="8">PAL</shortName>
    </recommendedName>
</protein>
<dbReference type="Proteomes" id="UP000629025">
    <property type="component" value="Unassembled WGS sequence"/>
</dbReference>
<evidence type="ECO:0000256" key="2">
    <source>
        <dbReference type="ARBA" id="ARBA00022729"/>
    </source>
</evidence>
<evidence type="ECO:0000256" key="7">
    <source>
        <dbReference type="ARBA" id="ARBA00023306"/>
    </source>
</evidence>
<evidence type="ECO:0000256" key="9">
    <source>
        <dbReference type="SAM" id="SignalP"/>
    </source>
</evidence>
<dbReference type="InterPro" id="IPR014169">
    <property type="entry name" value="Pal_lipo_C"/>
</dbReference>
<evidence type="ECO:0000256" key="3">
    <source>
        <dbReference type="ARBA" id="ARBA00023136"/>
    </source>
</evidence>
<evidence type="ECO:0000256" key="6">
    <source>
        <dbReference type="ARBA" id="ARBA00023288"/>
    </source>
</evidence>
<comment type="subunit">
    <text evidence="8">The Tol-Pal system is composed of five core proteins: the inner membrane proteins TolA, TolQ and TolR, the periplasmic protein TolB and the outer membrane protein Pal. They form a network linking the inner and outer membranes and the peptidoglycan layer.</text>
</comment>
<keyword evidence="3 8" id="KW-0472">Membrane</keyword>
<dbReference type="PROSITE" id="PS51257">
    <property type="entry name" value="PROKAR_LIPOPROTEIN"/>
    <property type="match status" value="1"/>
</dbReference>
<comment type="subcellular location">
    <subcellularLocation>
        <location evidence="8">Cell outer membrane</location>
        <topology evidence="8">Lipid-anchor</topology>
    </subcellularLocation>
</comment>
<feature type="domain" description="OmpA-like" evidence="10">
    <location>
        <begin position="58"/>
        <end position="174"/>
    </location>
</feature>
<comment type="function">
    <text evidence="8">Part of the Tol-Pal system, which plays a role in outer membrane invagination during cell division and is important for maintaining outer membrane integrity.</text>
</comment>
<evidence type="ECO:0000313" key="12">
    <source>
        <dbReference type="Proteomes" id="UP000629025"/>
    </source>
</evidence>
<dbReference type="InterPro" id="IPR036737">
    <property type="entry name" value="OmpA-like_sf"/>
</dbReference>
<sequence length="174" mass="18352">MRALNVMKAAALGAAVIWAAGCSTTSTTTDADGAGMSGQGGAGADAYGAQGSGVSGTDMADLNQLRTVFYFDFDQSVVKQDGFADLEAHARYLAAHPSASIRLEGHADERGTREYNIALGERRAQSVERLLVVNGATASQIETISYGEEKPAVMGQGDASWSQNRRVELKYVSR</sequence>
<dbReference type="CDD" id="cd07185">
    <property type="entry name" value="OmpA_C-like"/>
    <property type="match status" value="1"/>
</dbReference>
<dbReference type="Gene3D" id="3.30.1330.60">
    <property type="entry name" value="OmpA-like domain"/>
    <property type="match status" value="1"/>
</dbReference>
<evidence type="ECO:0000256" key="4">
    <source>
        <dbReference type="ARBA" id="ARBA00023139"/>
    </source>
</evidence>
<dbReference type="Pfam" id="PF00691">
    <property type="entry name" value="OmpA"/>
    <property type="match status" value="1"/>
</dbReference>
<proteinExistence type="inferred from homology"/>
<dbReference type="NCBIfam" id="TIGR02802">
    <property type="entry name" value="Pal_lipo"/>
    <property type="match status" value="1"/>
</dbReference>
<evidence type="ECO:0000256" key="5">
    <source>
        <dbReference type="ARBA" id="ARBA00023237"/>
    </source>
</evidence>
<reference evidence="12" key="1">
    <citation type="journal article" date="2019" name="Int. J. Syst. Evol. Microbiol.">
        <title>The Global Catalogue of Microorganisms (GCM) 10K type strain sequencing project: providing services to taxonomists for standard genome sequencing and annotation.</title>
        <authorList>
            <consortium name="The Broad Institute Genomics Platform"/>
            <consortium name="The Broad Institute Genome Sequencing Center for Infectious Disease"/>
            <person name="Wu L."/>
            <person name="Ma J."/>
        </authorList>
    </citation>
    <scope>NUCLEOTIDE SEQUENCE [LARGE SCALE GENOMIC DNA]</scope>
    <source>
        <strain evidence="12">CGMCC 1.15341</strain>
    </source>
</reference>
<evidence type="ECO:0000256" key="8">
    <source>
        <dbReference type="HAMAP-Rule" id="MF_02204"/>
    </source>
</evidence>
<dbReference type="InterPro" id="IPR006664">
    <property type="entry name" value="OMP_bac"/>
</dbReference>
<organism evidence="11 12">
    <name type="scientific">Marinobacterium zhoushanense</name>
    <dbReference type="NCBI Taxonomy" id="1679163"/>
    <lineage>
        <taxon>Bacteria</taxon>
        <taxon>Pseudomonadati</taxon>
        <taxon>Pseudomonadota</taxon>
        <taxon>Gammaproteobacteria</taxon>
        <taxon>Oceanospirillales</taxon>
        <taxon>Oceanospirillaceae</taxon>
        <taxon>Marinobacterium</taxon>
    </lineage>
</organism>
<comment type="caution">
    <text evidence="11">The sequence shown here is derived from an EMBL/GenBank/DDBJ whole genome shotgun (WGS) entry which is preliminary data.</text>
</comment>
<name>A0ABQ1KPH1_9GAMM</name>
<keyword evidence="2 8" id="KW-0732">Signal</keyword>
<keyword evidence="4 8" id="KW-0564">Palmitate</keyword>
<dbReference type="SUPFAM" id="SSF103088">
    <property type="entry name" value="OmpA-like"/>
    <property type="match status" value="1"/>
</dbReference>
<dbReference type="InterPro" id="IPR006665">
    <property type="entry name" value="OmpA-like"/>
</dbReference>
<dbReference type="InterPro" id="IPR050330">
    <property type="entry name" value="Bact_OuterMem_StrucFunc"/>
</dbReference>
<evidence type="ECO:0000313" key="11">
    <source>
        <dbReference type="EMBL" id="GGC02502.1"/>
    </source>
</evidence>
<dbReference type="EMBL" id="BMIJ01000006">
    <property type="protein sequence ID" value="GGC02502.1"/>
    <property type="molecule type" value="Genomic_DNA"/>
</dbReference>
<dbReference type="InterPro" id="IPR039001">
    <property type="entry name" value="Pal"/>
</dbReference>
<comment type="similarity">
    <text evidence="8">Belongs to the Pal lipoprotein family.</text>
</comment>
<gene>
    <name evidence="8 11" type="primary">pal</name>
    <name evidence="11" type="ORF">GCM10011352_30890</name>
</gene>
<dbReference type="PANTHER" id="PTHR30329">
    <property type="entry name" value="STATOR ELEMENT OF FLAGELLAR MOTOR COMPLEX"/>
    <property type="match status" value="1"/>
</dbReference>
<dbReference type="PROSITE" id="PS51123">
    <property type="entry name" value="OMPA_2"/>
    <property type="match status" value="1"/>
</dbReference>
<keyword evidence="12" id="KW-1185">Reference proteome</keyword>
<evidence type="ECO:0000256" key="1">
    <source>
        <dbReference type="ARBA" id="ARBA00022618"/>
    </source>
</evidence>
<dbReference type="PRINTS" id="PR01021">
    <property type="entry name" value="OMPADOMAIN"/>
</dbReference>
<keyword evidence="6 8" id="KW-0449">Lipoprotein</keyword>
<feature type="signal peptide" evidence="9">
    <location>
        <begin position="1"/>
        <end position="19"/>
    </location>
</feature>
<feature type="chain" id="PRO_5047125312" description="Peptidoglycan-associated lipoprotein" evidence="9">
    <location>
        <begin position="20"/>
        <end position="174"/>
    </location>
</feature>
<keyword evidence="7 8" id="KW-0131">Cell cycle</keyword>